<feature type="compositionally biased region" description="Basic and acidic residues" evidence="1">
    <location>
        <begin position="444"/>
        <end position="462"/>
    </location>
</feature>
<evidence type="ECO:0000256" key="1">
    <source>
        <dbReference type="SAM" id="MobiDB-lite"/>
    </source>
</evidence>
<feature type="compositionally biased region" description="Basic and acidic residues" evidence="1">
    <location>
        <begin position="508"/>
        <end position="548"/>
    </location>
</feature>
<dbReference type="Proteomes" id="UP000440578">
    <property type="component" value="Unassembled WGS sequence"/>
</dbReference>
<feature type="compositionally biased region" description="Polar residues" evidence="1">
    <location>
        <begin position="211"/>
        <end position="221"/>
    </location>
</feature>
<reference evidence="2 3" key="1">
    <citation type="submission" date="2019-07" db="EMBL/GenBank/DDBJ databases">
        <title>Draft genome assembly of a fouling barnacle, Amphibalanus amphitrite (Darwin, 1854): The first reference genome for Thecostraca.</title>
        <authorList>
            <person name="Kim W."/>
        </authorList>
    </citation>
    <scope>NUCLEOTIDE SEQUENCE [LARGE SCALE GENOMIC DNA]</scope>
    <source>
        <strain evidence="2">SNU_AA5</strain>
        <tissue evidence="2">Soma without cirri and trophi</tissue>
    </source>
</reference>
<gene>
    <name evidence="2" type="ORF">FJT64_013381</name>
</gene>
<feature type="compositionally biased region" description="Pro residues" evidence="1">
    <location>
        <begin position="941"/>
        <end position="960"/>
    </location>
</feature>
<feature type="region of interest" description="Disordered" evidence="1">
    <location>
        <begin position="264"/>
        <end position="330"/>
    </location>
</feature>
<sequence>MRSSGGGGRVRSPPVGAPRSDLALACSQSTPSLAQHALTPGVGMVYNYAADAAPAGWDEERERQAYAAHLRSSSYQLHSRQRSALTGGSSEAALHARQPSGHSAHSGDDDTHSHASFHSTHSLYGKEAARAAAVSAGPPMSDAASDVTSLHDGESLTYDLDDIDRALASDVPERDPASLTHIRYGPGHEKYPSWPVPAAAEPESGPLSGGSFRSKSWTDNSELPKDRAPAGGYTRPHAKKSFSATFQQQLNTVMEKCERIGPESFLAPAERESRVVERDKSESPRDDKFPVIDRDGRGPGDKDYNIPSPPERDYDDKFCRPEPTFSEELGGPRGLVATVVTYSSSNSSNEPMRLYGSFSDISVVSSATSRSDPHPDHQIAHSSRVKPPQRLLSENVTTAPPPVRHRPEFKLAKSVDETLITGTGVGRARRRPGLAGHKPPSVTDRIKALESQSRESRRDLHSKSVPNLLADKWSWRGAGRLDADASLPTADEGRGGATRSGRSLDQTPSDRARPADARTRGTDRRPPARSVSSDRCRAALPAETERRRSSQPGPQKPQHLSQLSQPSQSSQQSATQKSSQQSQQQPQQHDSSTLKAIQKQATQADPKVPEKHERGYRAGPTLWRVPESLQPDSAAAARPARGSPPSAGRSRGPSRRSSSASDRTTASSSTSSSHSSGRSSSSSTSHLSGLGHSRGSSHGSIGEQSLVHARKPAGSDRRRRSAGAAAPMAAAAVTLASVVYWYWPELEGALARYRPRLPAMEAPDRCRCRRALAPLRRAAAAAAQTLHLDRPDGAPGETEEELIYEYWEGPPLVHVQITELPGSDSVCSSLPAVPTDRRRPLQAEDCGVEFAGLRSPLRGWSVRIQLGLAAGRCPEQETAPRQLGMELVRSRTGMERCDCMCCIRIRASKASQHVRSSSRDDQPPERPPKKPHLRALSSGALPPPPADEPPSSPPSRPPKSPCIRKPALPEPARSGPGSVGADRPTPGSSSDDLGRSGVALCARALGEFL</sequence>
<feature type="region of interest" description="Disordered" evidence="1">
    <location>
        <begin position="912"/>
        <end position="997"/>
    </location>
</feature>
<feature type="compositionally biased region" description="Basic and acidic residues" evidence="1">
    <location>
        <begin position="405"/>
        <end position="416"/>
    </location>
</feature>
<name>A0A6A4VAK7_AMPAM</name>
<feature type="compositionally biased region" description="Basic and acidic residues" evidence="1">
    <location>
        <begin position="917"/>
        <end position="928"/>
    </location>
</feature>
<feature type="region of interest" description="Disordered" evidence="1">
    <location>
        <begin position="1"/>
        <end position="21"/>
    </location>
</feature>
<feature type="compositionally biased region" description="Low complexity" evidence="1">
    <location>
        <begin position="556"/>
        <end position="593"/>
    </location>
</feature>
<proteinExistence type="predicted"/>
<dbReference type="EMBL" id="VIIS01002122">
    <property type="protein sequence ID" value="KAF0288230.1"/>
    <property type="molecule type" value="Genomic_DNA"/>
</dbReference>
<evidence type="ECO:0000313" key="2">
    <source>
        <dbReference type="EMBL" id="KAF0288230.1"/>
    </source>
</evidence>
<accession>A0A6A4VAK7</accession>
<feature type="compositionally biased region" description="Basic and acidic residues" evidence="1">
    <location>
        <begin position="607"/>
        <end position="616"/>
    </location>
</feature>
<feature type="region of interest" description="Disordered" evidence="1">
    <location>
        <begin position="193"/>
        <end position="239"/>
    </location>
</feature>
<feature type="compositionally biased region" description="Low complexity" evidence="1">
    <location>
        <begin position="632"/>
        <end position="700"/>
    </location>
</feature>
<feature type="compositionally biased region" description="Basic and acidic residues" evidence="1">
    <location>
        <begin position="269"/>
        <end position="320"/>
    </location>
</feature>
<comment type="caution">
    <text evidence="2">The sequence shown here is derived from an EMBL/GenBank/DDBJ whole genome shotgun (WGS) entry which is preliminary data.</text>
</comment>
<feature type="region of interest" description="Disordered" evidence="1">
    <location>
        <begin position="70"/>
        <end position="148"/>
    </location>
</feature>
<dbReference type="OrthoDB" id="10063560at2759"/>
<dbReference type="AlphaFoldDB" id="A0A6A4VAK7"/>
<feature type="region of interest" description="Disordered" evidence="1">
    <location>
        <begin position="364"/>
        <end position="721"/>
    </location>
</feature>
<feature type="compositionally biased region" description="Polar residues" evidence="1">
    <location>
        <begin position="71"/>
        <end position="89"/>
    </location>
</feature>
<evidence type="ECO:0000313" key="3">
    <source>
        <dbReference type="Proteomes" id="UP000440578"/>
    </source>
</evidence>
<feature type="compositionally biased region" description="Low complexity" evidence="1">
    <location>
        <begin position="10"/>
        <end position="20"/>
    </location>
</feature>
<protein>
    <submittedName>
        <fullName evidence="2">Uncharacterized protein</fullName>
    </submittedName>
</protein>
<keyword evidence="3" id="KW-1185">Reference proteome</keyword>
<organism evidence="2 3">
    <name type="scientific">Amphibalanus amphitrite</name>
    <name type="common">Striped barnacle</name>
    <name type="synonym">Balanus amphitrite</name>
    <dbReference type="NCBI Taxonomy" id="1232801"/>
    <lineage>
        <taxon>Eukaryota</taxon>
        <taxon>Metazoa</taxon>
        <taxon>Ecdysozoa</taxon>
        <taxon>Arthropoda</taxon>
        <taxon>Crustacea</taxon>
        <taxon>Multicrustacea</taxon>
        <taxon>Cirripedia</taxon>
        <taxon>Thoracica</taxon>
        <taxon>Thoracicalcarea</taxon>
        <taxon>Balanomorpha</taxon>
        <taxon>Balanoidea</taxon>
        <taxon>Balanidae</taxon>
        <taxon>Amphibalaninae</taxon>
        <taxon>Amphibalanus</taxon>
    </lineage>
</organism>